<dbReference type="GO" id="GO:0003887">
    <property type="term" value="F:DNA-directed DNA polymerase activity"/>
    <property type="evidence" value="ECO:0007669"/>
    <property type="project" value="UniProtKB-EC"/>
</dbReference>
<dbReference type="Gene3D" id="3.30.420.10">
    <property type="entry name" value="Ribonuclease H-like superfamily/Ribonuclease H"/>
    <property type="match status" value="1"/>
</dbReference>
<dbReference type="InterPro" id="IPR012337">
    <property type="entry name" value="RNaseH-like_sf"/>
</dbReference>
<keyword evidence="3" id="KW-1185">Reference proteome</keyword>
<evidence type="ECO:0000259" key="1">
    <source>
        <dbReference type="SMART" id="SM00479"/>
    </source>
</evidence>
<keyword evidence="2" id="KW-0808">Transferase</keyword>
<feature type="domain" description="Exonuclease" evidence="1">
    <location>
        <begin position="7"/>
        <end position="174"/>
    </location>
</feature>
<dbReference type="InterPro" id="IPR036397">
    <property type="entry name" value="RNaseH_sf"/>
</dbReference>
<sequence>MNLERKLAAIVDIETTGLSPHECEMIEVAIVLCSYDAQSGEVIELVDEYAGFNMPSTPIASYITRLTGITNEMVHNHQLNDKKIMELFNKADIIIAHNASFDRSFLMTRYPELIEKKWHCSMRAVKWKDYGFFNKKLTTLLDAHHIKREHAHRAMDDVKATLALLTHKNPNGNPYFLEVMNKAMSKPKIKVNR</sequence>
<dbReference type="EC" id="2.7.7.7" evidence="2"/>
<dbReference type="Proteomes" id="UP000809829">
    <property type="component" value="Unassembled WGS sequence"/>
</dbReference>
<dbReference type="PANTHER" id="PTHR30231:SF37">
    <property type="entry name" value="EXODEOXYRIBONUCLEASE 10"/>
    <property type="match status" value="1"/>
</dbReference>
<dbReference type="EMBL" id="JAFBFC010000004">
    <property type="protein sequence ID" value="MBM7703575.1"/>
    <property type="molecule type" value="Genomic_DNA"/>
</dbReference>
<accession>A0ABS2QVS4</accession>
<organism evidence="2 3">
    <name type="scientific">Priestia iocasae</name>
    <dbReference type="NCBI Taxonomy" id="2291674"/>
    <lineage>
        <taxon>Bacteria</taxon>
        <taxon>Bacillati</taxon>
        <taxon>Bacillota</taxon>
        <taxon>Bacilli</taxon>
        <taxon>Bacillales</taxon>
        <taxon>Bacillaceae</taxon>
        <taxon>Priestia</taxon>
    </lineage>
</organism>
<evidence type="ECO:0000313" key="2">
    <source>
        <dbReference type="EMBL" id="MBM7703575.1"/>
    </source>
</evidence>
<keyword evidence="2" id="KW-0548">Nucleotidyltransferase</keyword>
<gene>
    <name evidence="2" type="ORF">JOC83_002424</name>
</gene>
<evidence type="ECO:0000313" key="3">
    <source>
        <dbReference type="Proteomes" id="UP000809829"/>
    </source>
</evidence>
<dbReference type="RefSeq" id="WP_205187542.1">
    <property type="nucleotide sequence ID" value="NZ_JAFBFC010000004.1"/>
</dbReference>
<dbReference type="CDD" id="cd06127">
    <property type="entry name" value="DEDDh"/>
    <property type="match status" value="1"/>
</dbReference>
<dbReference type="PANTHER" id="PTHR30231">
    <property type="entry name" value="DNA POLYMERASE III SUBUNIT EPSILON"/>
    <property type="match status" value="1"/>
</dbReference>
<name>A0ABS2QVS4_9BACI</name>
<dbReference type="SMART" id="SM00479">
    <property type="entry name" value="EXOIII"/>
    <property type="match status" value="1"/>
</dbReference>
<dbReference type="InterPro" id="IPR013520">
    <property type="entry name" value="Ribonucl_H"/>
</dbReference>
<proteinExistence type="predicted"/>
<comment type="caution">
    <text evidence="2">The sequence shown here is derived from an EMBL/GenBank/DDBJ whole genome shotgun (WGS) entry which is preliminary data.</text>
</comment>
<protein>
    <submittedName>
        <fullName evidence="2">DNA polymerase-3 subunit epsilon</fullName>
        <ecNumber evidence="2">2.7.7.7</ecNumber>
    </submittedName>
</protein>
<dbReference type="Pfam" id="PF00929">
    <property type="entry name" value="RNase_T"/>
    <property type="match status" value="1"/>
</dbReference>
<dbReference type="SUPFAM" id="SSF53098">
    <property type="entry name" value="Ribonuclease H-like"/>
    <property type="match status" value="1"/>
</dbReference>
<reference evidence="2 3" key="1">
    <citation type="submission" date="2021-01" db="EMBL/GenBank/DDBJ databases">
        <title>Genomic Encyclopedia of Type Strains, Phase IV (KMG-IV): sequencing the most valuable type-strain genomes for metagenomic binning, comparative biology and taxonomic classification.</title>
        <authorList>
            <person name="Goeker M."/>
        </authorList>
    </citation>
    <scope>NUCLEOTIDE SEQUENCE [LARGE SCALE GENOMIC DNA]</scope>
    <source>
        <strain evidence="2 3">DSM 104297</strain>
    </source>
</reference>